<feature type="compositionally biased region" description="Basic and acidic residues" evidence="7">
    <location>
        <begin position="249"/>
        <end position="258"/>
    </location>
</feature>
<dbReference type="Gene3D" id="1.10.630.10">
    <property type="entry name" value="Cytochrome P450"/>
    <property type="match status" value="1"/>
</dbReference>
<name>A0AAV9PNG5_9PEZI</name>
<comment type="cofactor">
    <cofactor evidence="1 5">
        <name>heme</name>
        <dbReference type="ChEBI" id="CHEBI:30413"/>
    </cofactor>
</comment>
<evidence type="ECO:0000256" key="2">
    <source>
        <dbReference type="ARBA" id="ARBA00010617"/>
    </source>
</evidence>
<reference evidence="8 9" key="1">
    <citation type="submission" date="2023-08" db="EMBL/GenBank/DDBJ databases">
        <title>Black Yeasts Isolated from many extreme environments.</title>
        <authorList>
            <person name="Coleine C."/>
            <person name="Stajich J.E."/>
            <person name="Selbmann L."/>
        </authorList>
    </citation>
    <scope>NUCLEOTIDE SEQUENCE [LARGE SCALE GENOMIC DNA]</scope>
    <source>
        <strain evidence="8 9">CCFEE 5935</strain>
    </source>
</reference>
<dbReference type="GeneID" id="89923834"/>
<dbReference type="PRINTS" id="PR00465">
    <property type="entry name" value="EP450IV"/>
</dbReference>
<keyword evidence="6" id="KW-0503">Monooxygenase</keyword>
<dbReference type="PANTHER" id="PTHR24305">
    <property type="entry name" value="CYTOCHROME P450"/>
    <property type="match status" value="1"/>
</dbReference>
<comment type="similarity">
    <text evidence="2 6">Belongs to the cytochrome P450 family.</text>
</comment>
<dbReference type="PROSITE" id="PS00086">
    <property type="entry name" value="CYTOCHROME_P450"/>
    <property type="match status" value="1"/>
</dbReference>
<gene>
    <name evidence="8" type="ORF">LTR77_002487</name>
</gene>
<keyword evidence="5 6" id="KW-0349">Heme</keyword>
<dbReference type="RefSeq" id="XP_064662501.1">
    <property type="nucleotide sequence ID" value="XM_064799746.1"/>
</dbReference>
<dbReference type="InterPro" id="IPR002403">
    <property type="entry name" value="Cyt_P450_E_grp-IV"/>
</dbReference>
<comment type="caution">
    <text evidence="8">The sequence shown here is derived from an EMBL/GenBank/DDBJ whole genome shotgun (WGS) entry which is preliminary data.</text>
</comment>
<evidence type="ECO:0008006" key="10">
    <source>
        <dbReference type="Google" id="ProtNLM"/>
    </source>
</evidence>
<evidence type="ECO:0000256" key="5">
    <source>
        <dbReference type="PIRSR" id="PIRSR602403-1"/>
    </source>
</evidence>
<dbReference type="PRINTS" id="PR00385">
    <property type="entry name" value="P450"/>
</dbReference>
<evidence type="ECO:0000256" key="3">
    <source>
        <dbReference type="ARBA" id="ARBA00022723"/>
    </source>
</evidence>
<dbReference type="GO" id="GO:0016705">
    <property type="term" value="F:oxidoreductase activity, acting on paired donors, with incorporation or reduction of molecular oxygen"/>
    <property type="evidence" value="ECO:0007669"/>
    <property type="project" value="InterPro"/>
</dbReference>
<dbReference type="GO" id="GO:0020037">
    <property type="term" value="F:heme binding"/>
    <property type="evidence" value="ECO:0007669"/>
    <property type="project" value="InterPro"/>
</dbReference>
<dbReference type="InterPro" id="IPR001128">
    <property type="entry name" value="Cyt_P450"/>
</dbReference>
<organism evidence="8 9">
    <name type="scientific">Saxophila tyrrhenica</name>
    <dbReference type="NCBI Taxonomy" id="1690608"/>
    <lineage>
        <taxon>Eukaryota</taxon>
        <taxon>Fungi</taxon>
        <taxon>Dikarya</taxon>
        <taxon>Ascomycota</taxon>
        <taxon>Pezizomycotina</taxon>
        <taxon>Dothideomycetes</taxon>
        <taxon>Dothideomycetidae</taxon>
        <taxon>Mycosphaerellales</taxon>
        <taxon>Extremaceae</taxon>
        <taxon>Saxophila</taxon>
    </lineage>
</organism>
<keyword evidence="3 5" id="KW-0479">Metal-binding</keyword>
<dbReference type="Proteomes" id="UP001337655">
    <property type="component" value="Unassembled WGS sequence"/>
</dbReference>
<evidence type="ECO:0000256" key="1">
    <source>
        <dbReference type="ARBA" id="ARBA00001971"/>
    </source>
</evidence>
<sequence length="500" mass="56861">MASRTVLGACFLVFVWLCYYLLRPTPLDQAPCIHWSAKYSSLWIRWKRYQDQDTLAVHEAHLRHGPVVRLGPKEMSIVDAATGIKPIYEGRLPKTDWFQIIVSYGSEPMFAMKDNESHRRRRKMVTKPYQNSYIKANRDWQEQQAVLARDFHSSLEKLSGNTGEVAICDMFFAWALATVSTYIFGHAAGVNVLDDLPKARQKRQDYYKERNLAFWVASVPYPINKLLLNLRYSTEISFIEELRIQADRHAAEPQEKSKGTNSTPYDYMKNEFSSPTGPDSKVEQPSPKAQAALSSEMQDHVIAGLDTSVIVLTICAWLLSLDSNRTWQDKCRAEARGCRESDGTLNTDETPIIDAVIKETLRVYPPVSGMQPRITDKPTAVGPGAHQIVLPPGITVHAQTWTLHRNNEVFPKPEEWRPERWIECSPEKRKEMDAWSWAFGSGPRRCLGEQLALNSLKTALVVLYGGFETRLTENTEFSIEVGNMLIPSTLQLRVDKAEAQ</sequence>
<keyword evidence="9" id="KW-1185">Reference proteome</keyword>
<evidence type="ECO:0000256" key="4">
    <source>
        <dbReference type="ARBA" id="ARBA00023004"/>
    </source>
</evidence>
<keyword evidence="6" id="KW-0560">Oxidoreductase</keyword>
<dbReference type="GO" id="GO:0004497">
    <property type="term" value="F:monooxygenase activity"/>
    <property type="evidence" value="ECO:0007669"/>
    <property type="project" value="UniProtKB-KW"/>
</dbReference>
<feature type="binding site" description="axial binding residue" evidence="5">
    <location>
        <position position="446"/>
    </location>
    <ligand>
        <name>heme</name>
        <dbReference type="ChEBI" id="CHEBI:30413"/>
    </ligand>
    <ligandPart>
        <name>Fe</name>
        <dbReference type="ChEBI" id="CHEBI:18248"/>
    </ligandPart>
</feature>
<proteinExistence type="inferred from homology"/>
<evidence type="ECO:0000256" key="6">
    <source>
        <dbReference type="RuleBase" id="RU000461"/>
    </source>
</evidence>
<feature type="region of interest" description="Disordered" evidence="7">
    <location>
        <begin position="249"/>
        <end position="293"/>
    </location>
</feature>
<dbReference type="InterPro" id="IPR050121">
    <property type="entry name" value="Cytochrome_P450_monoxygenase"/>
</dbReference>
<protein>
    <recommendedName>
        <fullName evidence="10">Cytochrome P450</fullName>
    </recommendedName>
</protein>
<dbReference type="GO" id="GO:0005506">
    <property type="term" value="F:iron ion binding"/>
    <property type="evidence" value="ECO:0007669"/>
    <property type="project" value="InterPro"/>
</dbReference>
<dbReference type="InterPro" id="IPR036396">
    <property type="entry name" value="Cyt_P450_sf"/>
</dbReference>
<dbReference type="PANTHER" id="PTHR24305:SF166">
    <property type="entry name" value="CYTOCHROME P450 12A4, MITOCHONDRIAL-RELATED"/>
    <property type="match status" value="1"/>
</dbReference>
<accession>A0AAV9PNG5</accession>
<keyword evidence="4 5" id="KW-0408">Iron</keyword>
<dbReference type="InterPro" id="IPR017972">
    <property type="entry name" value="Cyt_P450_CS"/>
</dbReference>
<dbReference type="Pfam" id="PF00067">
    <property type="entry name" value="p450"/>
    <property type="match status" value="1"/>
</dbReference>
<evidence type="ECO:0000313" key="9">
    <source>
        <dbReference type="Proteomes" id="UP001337655"/>
    </source>
</evidence>
<evidence type="ECO:0000256" key="7">
    <source>
        <dbReference type="SAM" id="MobiDB-lite"/>
    </source>
</evidence>
<dbReference type="SUPFAM" id="SSF48264">
    <property type="entry name" value="Cytochrome P450"/>
    <property type="match status" value="1"/>
</dbReference>
<dbReference type="AlphaFoldDB" id="A0AAV9PNG5"/>
<dbReference type="EMBL" id="JAVRRT010000003">
    <property type="protein sequence ID" value="KAK5173806.1"/>
    <property type="molecule type" value="Genomic_DNA"/>
</dbReference>
<evidence type="ECO:0000313" key="8">
    <source>
        <dbReference type="EMBL" id="KAK5173806.1"/>
    </source>
</evidence>